<dbReference type="PIRSF" id="PIRSF002455">
    <property type="entry name" value="ATP_synthase_coupling_factor_6"/>
    <property type="match status" value="1"/>
</dbReference>
<dbReference type="InterPro" id="IPR036204">
    <property type="entry name" value="ATP_synth_f6_sf_mt"/>
</dbReference>
<dbReference type="PANTHER" id="PTHR12441">
    <property type="entry name" value="ATP SYNTHASE COUPLING FACTOR 6, MITOCHONDRIAL"/>
    <property type="match status" value="1"/>
</dbReference>
<evidence type="ECO:0000256" key="8">
    <source>
        <dbReference type="ARBA" id="ARBA00023136"/>
    </source>
</evidence>
<comment type="function">
    <text evidence="9">Mitochondrial membrane ATP synthase (F(1)F(0) ATP synthase or Complex V) produces ATP from ADP in the presence of a proton gradient across the membrane which is generated by electron transport complexes of the respiratory chain.</text>
</comment>
<gene>
    <name evidence="10" type="ORF">R5R35_012174</name>
</gene>
<comment type="caution">
    <text evidence="10">The sequence shown here is derived from an EMBL/GenBank/DDBJ whole genome shotgun (WGS) entry which is preliminary data.</text>
</comment>
<evidence type="ECO:0000256" key="1">
    <source>
        <dbReference type="ARBA" id="ARBA00007346"/>
    </source>
</evidence>
<evidence type="ECO:0000313" key="11">
    <source>
        <dbReference type="Proteomes" id="UP001378592"/>
    </source>
</evidence>
<evidence type="ECO:0000256" key="2">
    <source>
        <dbReference type="ARBA" id="ARBA00022448"/>
    </source>
</evidence>
<comment type="subcellular location">
    <subcellularLocation>
        <location evidence="9">Mitochondrion</location>
    </subcellularLocation>
    <subcellularLocation>
        <location evidence="9">Mitochondrion inner membrane</location>
    </subcellularLocation>
</comment>
<dbReference type="FunFam" id="1.10.246.110:FF:000001">
    <property type="entry name" value="ATP synthase-coupling factor 6, mitochondrial"/>
    <property type="match status" value="1"/>
</dbReference>
<dbReference type="Proteomes" id="UP001378592">
    <property type="component" value="Unassembled WGS sequence"/>
</dbReference>
<evidence type="ECO:0000313" key="10">
    <source>
        <dbReference type="EMBL" id="KAK7870959.1"/>
    </source>
</evidence>
<keyword evidence="4 9" id="KW-0375">Hydrogen ion transport</keyword>
<accession>A0AAN9ZE57</accession>
<sequence>MIVSQLFNSARQGLPIVLRRNIGVSAPVFQKASDPIQQLFIDKIREYKKKSDAVGGKLVDPTPDIERELNAELEKVAKQYGGGEGVDMTKFPTFTFKEPEVDPINLQQ</sequence>
<protein>
    <recommendedName>
        <fullName evidence="9">ATP synthase-coupling factor 6, mitochondrial</fullName>
        <shortName evidence="9">ATPase subunit F6</shortName>
    </recommendedName>
</protein>
<evidence type="ECO:0000256" key="9">
    <source>
        <dbReference type="PIRNR" id="PIRNR002455"/>
    </source>
</evidence>
<dbReference type="EMBL" id="JAZDUA010000048">
    <property type="protein sequence ID" value="KAK7870959.1"/>
    <property type="molecule type" value="Genomic_DNA"/>
</dbReference>
<evidence type="ECO:0000256" key="4">
    <source>
        <dbReference type="ARBA" id="ARBA00022781"/>
    </source>
</evidence>
<dbReference type="GO" id="GO:0005743">
    <property type="term" value="C:mitochondrial inner membrane"/>
    <property type="evidence" value="ECO:0007669"/>
    <property type="project" value="UniProtKB-SubCell"/>
</dbReference>
<evidence type="ECO:0000256" key="3">
    <source>
        <dbReference type="ARBA" id="ARBA00022547"/>
    </source>
</evidence>
<organism evidence="10 11">
    <name type="scientific">Gryllus longicercus</name>
    <dbReference type="NCBI Taxonomy" id="2509291"/>
    <lineage>
        <taxon>Eukaryota</taxon>
        <taxon>Metazoa</taxon>
        <taxon>Ecdysozoa</taxon>
        <taxon>Arthropoda</taxon>
        <taxon>Hexapoda</taxon>
        <taxon>Insecta</taxon>
        <taxon>Pterygota</taxon>
        <taxon>Neoptera</taxon>
        <taxon>Polyneoptera</taxon>
        <taxon>Orthoptera</taxon>
        <taxon>Ensifera</taxon>
        <taxon>Gryllidea</taxon>
        <taxon>Grylloidea</taxon>
        <taxon>Gryllidae</taxon>
        <taxon>Gryllinae</taxon>
        <taxon>Gryllus</taxon>
    </lineage>
</organism>
<keyword evidence="6 9" id="KW-0406">Ion transport</keyword>
<evidence type="ECO:0000256" key="6">
    <source>
        <dbReference type="ARBA" id="ARBA00023065"/>
    </source>
</evidence>
<evidence type="ECO:0000256" key="7">
    <source>
        <dbReference type="ARBA" id="ARBA00023128"/>
    </source>
</evidence>
<evidence type="ECO:0000256" key="5">
    <source>
        <dbReference type="ARBA" id="ARBA00022792"/>
    </source>
</evidence>
<keyword evidence="3" id="KW-0138">CF(0)</keyword>
<dbReference type="GO" id="GO:0015986">
    <property type="term" value="P:proton motive force-driven ATP synthesis"/>
    <property type="evidence" value="ECO:0007669"/>
    <property type="project" value="InterPro"/>
</dbReference>
<keyword evidence="5 9" id="KW-0999">Mitochondrion inner membrane</keyword>
<dbReference type="GO" id="GO:0015078">
    <property type="term" value="F:proton transmembrane transporter activity"/>
    <property type="evidence" value="ECO:0007669"/>
    <property type="project" value="InterPro"/>
</dbReference>
<name>A0AAN9ZE57_9ORTH</name>
<dbReference type="Pfam" id="PF05511">
    <property type="entry name" value="ATP-synt_F6"/>
    <property type="match status" value="1"/>
</dbReference>
<dbReference type="SUPFAM" id="SSF111357">
    <property type="entry name" value="Mitochondrial ATP synthase coupling factor 6"/>
    <property type="match status" value="1"/>
</dbReference>
<dbReference type="GO" id="GO:0045259">
    <property type="term" value="C:proton-transporting ATP synthase complex"/>
    <property type="evidence" value="ECO:0007669"/>
    <property type="project" value="UniProtKB-KW"/>
</dbReference>
<keyword evidence="2 9" id="KW-0813">Transport</keyword>
<dbReference type="InterPro" id="IPR008387">
    <property type="entry name" value="ATP_synth_f6_mt"/>
</dbReference>
<keyword evidence="11" id="KW-1185">Reference proteome</keyword>
<dbReference type="PANTHER" id="PTHR12441:SF10">
    <property type="entry name" value="ATP SYNTHASE-COUPLING FACTOR 6, MITOCHONDRIAL"/>
    <property type="match status" value="1"/>
</dbReference>
<reference evidence="10 11" key="1">
    <citation type="submission" date="2024-03" db="EMBL/GenBank/DDBJ databases">
        <title>The genome assembly and annotation of the cricket Gryllus longicercus Weissman &amp; Gray.</title>
        <authorList>
            <person name="Szrajer S."/>
            <person name="Gray D."/>
            <person name="Ylla G."/>
        </authorList>
    </citation>
    <scope>NUCLEOTIDE SEQUENCE [LARGE SCALE GENOMIC DNA]</scope>
    <source>
        <strain evidence="10">DAG 2021-001</strain>
        <tissue evidence="10">Whole body minus gut</tissue>
    </source>
</reference>
<dbReference type="AlphaFoldDB" id="A0AAN9ZE57"/>
<keyword evidence="7 9" id="KW-0496">Mitochondrion</keyword>
<keyword evidence="8 9" id="KW-0472">Membrane</keyword>
<comment type="similarity">
    <text evidence="1 9">Belongs to the eukaryotic ATPase subunit F6 family.</text>
</comment>
<proteinExistence type="inferred from homology"/>
<dbReference type="Gene3D" id="1.10.246.110">
    <property type="entry name" value="Mitochondrial ATP synthase-coupling factor 6"/>
    <property type="match status" value="1"/>
</dbReference>